<accession>A0A6I3KHM3</accession>
<dbReference type="AlphaFoldDB" id="A0A6I3KHM3"/>
<evidence type="ECO:0000313" key="2">
    <source>
        <dbReference type="EMBL" id="MTD95175.1"/>
    </source>
</evidence>
<protein>
    <submittedName>
        <fullName evidence="2">Trypsin-like serine protease</fullName>
    </submittedName>
</protein>
<reference evidence="2 3" key="1">
    <citation type="submission" date="2019-11" db="EMBL/GenBank/DDBJ databases">
        <title>Identification of a novel strain.</title>
        <authorList>
            <person name="Xu Q."/>
            <person name="Wang G."/>
        </authorList>
    </citation>
    <scope>NUCLEOTIDE SEQUENCE [LARGE SCALE GENOMIC DNA]</scope>
    <source>
        <strain evidence="3">xq</strain>
    </source>
</reference>
<name>A0A6I3KHM3_9HYPH</name>
<comment type="caution">
    <text evidence="2">The sequence shown here is derived from an EMBL/GenBank/DDBJ whole genome shotgun (WGS) entry which is preliminary data.</text>
</comment>
<dbReference type="PANTHER" id="PTHR43019:SF23">
    <property type="entry name" value="PROTEASE DO-LIKE 5, CHLOROPLASTIC"/>
    <property type="match status" value="1"/>
</dbReference>
<keyword evidence="2" id="KW-0645">Protease</keyword>
<dbReference type="Gene3D" id="2.40.10.10">
    <property type="entry name" value="Trypsin-like serine proteases"/>
    <property type="match status" value="2"/>
</dbReference>
<dbReference type="InterPro" id="IPR043504">
    <property type="entry name" value="Peptidase_S1_PA_chymotrypsin"/>
</dbReference>
<dbReference type="PANTHER" id="PTHR43019">
    <property type="entry name" value="SERINE ENDOPROTEASE DEGS"/>
    <property type="match status" value="1"/>
</dbReference>
<evidence type="ECO:0000313" key="3">
    <source>
        <dbReference type="Proteomes" id="UP000440694"/>
    </source>
</evidence>
<dbReference type="GO" id="GO:0006508">
    <property type="term" value="P:proteolysis"/>
    <property type="evidence" value="ECO:0007669"/>
    <property type="project" value="UniProtKB-KW"/>
</dbReference>
<keyword evidence="3" id="KW-1185">Reference proteome</keyword>
<keyword evidence="2" id="KW-0378">Hydrolase</keyword>
<dbReference type="SUPFAM" id="SSF50494">
    <property type="entry name" value="Trypsin-like serine proteases"/>
    <property type="match status" value="1"/>
</dbReference>
<sequence>MRGSFCGKMYSVLSTLLAAAALLGSSHPGAAISFSDRDEVRESVVRLEVDTGQGVQQGTGFIINDRRTIVTNNHVIAGAKTIYVTFLAAGKPTAVPAQVVTTDPEKDLAIVETAFDIFGEPVVLANYDTDPPAKVTAIGYPSAADAITGGAVLPNIIFEPSYSVGTVARVVSNATVLGGAKLIQHTAVINPGNSGGPLFDECGRVIGINTLRTLPKESDFAQGIFFAVDIRELEAMLKENLIPFTSVDKPCTPGIEAKNDVAPATTKETEAAVFDRFAACIKARPCDRNLCKGRYTRRVSTELANARQADIDVRVTASEPRCTEQKETEAFQEFRRCAINTPCDFDKTCAKNVEEALAVESLKVRRTLFDRARNKAQDDCRTASAPGVWRAGEKDKGVWMAMVTNEKGAALVVACDITGPSPGDGVVLLGEVKGKRDRWTGTRGVQMTIDAFSEPLQLDLKTDGADLTAGKKHVENLNTRGWLKEMIGKLSVGSVVTFEEPKVELDETFSLNGADQVLAPCLKAKFVEKQQQ</sequence>
<dbReference type="Pfam" id="PF13365">
    <property type="entry name" value="Trypsin_2"/>
    <property type="match status" value="1"/>
</dbReference>
<dbReference type="PRINTS" id="PR00834">
    <property type="entry name" value="PROTEASES2C"/>
</dbReference>
<evidence type="ECO:0000256" key="1">
    <source>
        <dbReference type="SAM" id="SignalP"/>
    </source>
</evidence>
<proteinExistence type="predicted"/>
<feature type="signal peptide" evidence="1">
    <location>
        <begin position="1"/>
        <end position="30"/>
    </location>
</feature>
<gene>
    <name evidence="2" type="ORF">GIW81_12615</name>
</gene>
<organism evidence="2 3">
    <name type="scientific">Hyphomicrobium album</name>
    <dbReference type="NCBI Taxonomy" id="2665159"/>
    <lineage>
        <taxon>Bacteria</taxon>
        <taxon>Pseudomonadati</taxon>
        <taxon>Pseudomonadota</taxon>
        <taxon>Alphaproteobacteria</taxon>
        <taxon>Hyphomicrobiales</taxon>
        <taxon>Hyphomicrobiaceae</taxon>
        <taxon>Hyphomicrobium</taxon>
    </lineage>
</organism>
<dbReference type="InterPro" id="IPR009003">
    <property type="entry name" value="Peptidase_S1_PA"/>
</dbReference>
<dbReference type="Proteomes" id="UP000440694">
    <property type="component" value="Unassembled WGS sequence"/>
</dbReference>
<dbReference type="InterPro" id="IPR001940">
    <property type="entry name" value="Peptidase_S1C"/>
</dbReference>
<keyword evidence="1" id="KW-0732">Signal</keyword>
<feature type="chain" id="PRO_5026202493" evidence="1">
    <location>
        <begin position="31"/>
        <end position="532"/>
    </location>
</feature>
<dbReference type="EMBL" id="WMBQ01000002">
    <property type="protein sequence ID" value="MTD95175.1"/>
    <property type="molecule type" value="Genomic_DNA"/>
</dbReference>
<dbReference type="GO" id="GO:0004252">
    <property type="term" value="F:serine-type endopeptidase activity"/>
    <property type="evidence" value="ECO:0007669"/>
    <property type="project" value="InterPro"/>
</dbReference>